<feature type="region of interest" description="Disordered" evidence="1">
    <location>
        <begin position="93"/>
        <end position="112"/>
    </location>
</feature>
<sequence>MEGLYSRSMLVDRSWMEQRLESHGCSVTQQFKKGVEHFMDFAYSNAQFVTGATIKCPCHKCTLLKFQDRETATVHLYLWGFLSSYTAWSEHGKSSTSDVNEPDVPRDNVQRENRYREMEIDAAGPDLREFFAKEAPNSNAAKFFELVRCADEPLWDGCQNHNRLSAVSLLMNVKSDCNMSESCYNRVIYAVKSMLQTDASFPDDFYQSKKMLKKLVLSYVKIHACPCMLFWKEHAEKKKCIVCGHLRFKKGKEGRGKARTETAKYMSWHKYDRRPEGVLTHPCDGVAWKHIDRVSPSFAAEERNVRLGLSTDGFNPFGHISVPYSCWPVFVTPYNLPPLMCMKEVLFLTLIIPGPQSPGKNIDVYLRPLIDELKMLWDDGVTFDVSREQNFKMRAILLWTISDFPAYGMLSGWSTHGKMSCPYCMENTKAFTLKNGGKPNCHRQFLPLNHPFRNDKDKFFVRRVEKSGHPPPQKWPGYGKDHNWTKKSIFWELPYWSTNLICHNLDVMRIEKNVFENVFNTVMDVKGKTKDNIKSREDLKRYCKRPNLNMFTQGSKLMKPKAQFALSKSEIRTICEWIKQLKFPDGYSSNISKCVNLDDCKLYGLKSHDCHVFMERLIPIAFREMLPKGICDALTEPSHYFRDIVLQSCMFNIYTHWRKTKWKYYAN</sequence>
<dbReference type="PANTHER" id="PTHR10775:SF183">
    <property type="entry name" value="TRANSPOSON, EN_SPM-LIKE, TRANSPOSASE-ASSOCIATED DOMAIN PROTEIN-RELATED"/>
    <property type="match status" value="1"/>
</dbReference>
<feature type="domain" description="Transposase-associated" evidence="2">
    <location>
        <begin position="13"/>
        <end position="92"/>
    </location>
</feature>
<dbReference type="InterPro" id="IPR029480">
    <property type="entry name" value="Transpos_assoc"/>
</dbReference>
<dbReference type="InterPro" id="IPR004242">
    <property type="entry name" value="Transposase_21"/>
</dbReference>
<dbReference type="EMBL" id="BKCJ010002164">
    <property type="protein sequence ID" value="GEU46707.1"/>
    <property type="molecule type" value="Genomic_DNA"/>
</dbReference>
<dbReference type="Pfam" id="PF13963">
    <property type="entry name" value="Transpos_assoc"/>
    <property type="match status" value="1"/>
</dbReference>
<proteinExistence type="predicted"/>
<accession>A0A6L2KD95</accession>
<organism evidence="3">
    <name type="scientific">Tanacetum cinerariifolium</name>
    <name type="common">Dalmatian daisy</name>
    <name type="synonym">Chrysanthemum cinerariifolium</name>
    <dbReference type="NCBI Taxonomy" id="118510"/>
    <lineage>
        <taxon>Eukaryota</taxon>
        <taxon>Viridiplantae</taxon>
        <taxon>Streptophyta</taxon>
        <taxon>Embryophyta</taxon>
        <taxon>Tracheophyta</taxon>
        <taxon>Spermatophyta</taxon>
        <taxon>Magnoliopsida</taxon>
        <taxon>eudicotyledons</taxon>
        <taxon>Gunneridae</taxon>
        <taxon>Pentapetalae</taxon>
        <taxon>asterids</taxon>
        <taxon>campanulids</taxon>
        <taxon>Asterales</taxon>
        <taxon>Asteraceae</taxon>
        <taxon>Asteroideae</taxon>
        <taxon>Anthemideae</taxon>
        <taxon>Anthemidinae</taxon>
        <taxon>Tanacetum</taxon>
    </lineage>
</organism>
<evidence type="ECO:0000259" key="2">
    <source>
        <dbReference type="Pfam" id="PF13963"/>
    </source>
</evidence>
<dbReference type="PANTHER" id="PTHR10775">
    <property type="entry name" value="OS08G0208400 PROTEIN"/>
    <property type="match status" value="1"/>
</dbReference>
<dbReference type="Pfam" id="PF02992">
    <property type="entry name" value="Transposase_21"/>
    <property type="match status" value="1"/>
</dbReference>
<gene>
    <name evidence="3" type="ORF">Tci_018685</name>
</gene>
<dbReference type="AlphaFoldDB" id="A0A6L2KD95"/>
<evidence type="ECO:0000313" key="3">
    <source>
        <dbReference type="EMBL" id="GEU46707.1"/>
    </source>
</evidence>
<feature type="compositionally biased region" description="Basic and acidic residues" evidence="1">
    <location>
        <begin position="103"/>
        <end position="112"/>
    </location>
</feature>
<protein>
    <recommendedName>
        <fullName evidence="2">Transposase-associated domain-containing protein</fullName>
    </recommendedName>
</protein>
<evidence type="ECO:0000256" key="1">
    <source>
        <dbReference type="SAM" id="MobiDB-lite"/>
    </source>
</evidence>
<name>A0A6L2KD95_TANCI</name>
<comment type="caution">
    <text evidence="3">The sequence shown here is derived from an EMBL/GenBank/DDBJ whole genome shotgun (WGS) entry which is preliminary data.</text>
</comment>
<reference evidence="3" key="1">
    <citation type="journal article" date="2019" name="Sci. Rep.">
        <title>Draft genome of Tanacetum cinerariifolium, the natural source of mosquito coil.</title>
        <authorList>
            <person name="Yamashiro T."/>
            <person name="Shiraishi A."/>
            <person name="Satake H."/>
            <person name="Nakayama K."/>
        </authorList>
    </citation>
    <scope>NUCLEOTIDE SEQUENCE</scope>
</reference>